<comment type="caution">
    <text evidence="2">The sequence shown here is derived from an EMBL/GenBank/DDBJ whole genome shotgun (WGS) entry which is preliminary data.</text>
</comment>
<proteinExistence type="predicted"/>
<evidence type="ECO:0000313" key="2">
    <source>
        <dbReference type="EMBL" id="KAK4099473.1"/>
    </source>
</evidence>
<dbReference type="AlphaFoldDB" id="A0AAN6PX86"/>
<accession>A0AAN6PX86</accession>
<dbReference type="Proteomes" id="UP001305647">
    <property type="component" value="Unassembled WGS sequence"/>
</dbReference>
<evidence type="ECO:0000313" key="3">
    <source>
        <dbReference type="Proteomes" id="UP001305647"/>
    </source>
</evidence>
<sequence>MPRSGTLEARQEPKTAPQNNLGPDSSINPRRRALSSHKSSATEMPLFPWMEIHQGRAQITARQRYSVGTQRAQVVGFRPSLRWYYQTRQHGPGHLGHDTALHVVRGFKFVGRLECGANVWPAAARVRCSSVTLSFQQHGIPFCTGETGCPAGDCTWMKPRKPNH</sequence>
<name>A0AAN6PX86_9PEZI</name>
<evidence type="ECO:0000256" key="1">
    <source>
        <dbReference type="SAM" id="MobiDB-lite"/>
    </source>
</evidence>
<reference evidence="2" key="2">
    <citation type="submission" date="2023-05" db="EMBL/GenBank/DDBJ databases">
        <authorList>
            <consortium name="Lawrence Berkeley National Laboratory"/>
            <person name="Steindorff A."/>
            <person name="Hensen N."/>
            <person name="Bonometti L."/>
            <person name="Westerberg I."/>
            <person name="Brannstrom I.O."/>
            <person name="Guillou S."/>
            <person name="Cros-Aarteil S."/>
            <person name="Calhoun S."/>
            <person name="Haridas S."/>
            <person name="Kuo A."/>
            <person name="Mondo S."/>
            <person name="Pangilinan J."/>
            <person name="Riley R."/>
            <person name="Labutti K."/>
            <person name="Andreopoulos B."/>
            <person name="Lipzen A."/>
            <person name="Chen C."/>
            <person name="Yanf M."/>
            <person name="Daum C."/>
            <person name="Ng V."/>
            <person name="Clum A."/>
            <person name="Ohm R."/>
            <person name="Martin F."/>
            <person name="Silar P."/>
            <person name="Natvig D."/>
            <person name="Lalanne C."/>
            <person name="Gautier V."/>
            <person name="Ament-Velasquez S.L."/>
            <person name="Kruys A."/>
            <person name="Hutchinson M.I."/>
            <person name="Powell A.J."/>
            <person name="Barry K."/>
            <person name="Miller A.N."/>
            <person name="Grigoriev I.V."/>
            <person name="Debuchy R."/>
            <person name="Gladieux P."/>
            <person name="Thoren M.H."/>
            <person name="Johannesson H."/>
        </authorList>
    </citation>
    <scope>NUCLEOTIDE SEQUENCE</scope>
    <source>
        <strain evidence="2">CBS 757.83</strain>
    </source>
</reference>
<organism evidence="2 3">
    <name type="scientific">Parathielavia hyrcaniae</name>
    <dbReference type="NCBI Taxonomy" id="113614"/>
    <lineage>
        <taxon>Eukaryota</taxon>
        <taxon>Fungi</taxon>
        <taxon>Dikarya</taxon>
        <taxon>Ascomycota</taxon>
        <taxon>Pezizomycotina</taxon>
        <taxon>Sordariomycetes</taxon>
        <taxon>Sordariomycetidae</taxon>
        <taxon>Sordariales</taxon>
        <taxon>Chaetomiaceae</taxon>
        <taxon>Parathielavia</taxon>
    </lineage>
</organism>
<reference evidence="2" key="1">
    <citation type="journal article" date="2023" name="Mol. Phylogenet. Evol.">
        <title>Genome-scale phylogeny and comparative genomics of the fungal order Sordariales.</title>
        <authorList>
            <person name="Hensen N."/>
            <person name="Bonometti L."/>
            <person name="Westerberg I."/>
            <person name="Brannstrom I.O."/>
            <person name="Guillou S."/>
            <person name="Cros-Aarteil S."/>
            <person name="Calhoun S."/>
            <person name="Haridas S."/>
            <person name="Kuo A."/>
            <person name="Mondo S."/>
            <person name="Pangilinan J."/>
            <person name="Riley R."/>
            <person name="LaButti K."/>
            <person name="Andreopoulos B."/>
            <person name="Lipzen A."/>
            <person name="Chen C."/>
            <person name="Yan M."/>
            <person name="Daum C."/>
            <person name="Ng V."/>
            <person name="Clum A."/>
            <person name="Steindorff A."/>
            <person name="Ohm R.A."/>
            <person name="Martin F."/>
            <person name="Silar P."/>
            <person name="Natvig D.O."/>
            <person name="Lalanne C."/>
            <person name="Gautier V."/>
            <person name="Ament-Velasquez S.L."/>
            <person name="Kruys A."/>
            <person name="Hutchinson M.I."/>
            <person name="Powell A.J."/>
            <person name="Barry K."/>
            <person name="Miller A.N."/>
            <person name="Grigoriev I.V."/>
            <person name="Debuchy R."/>
            <person name="Gladieux P."/>
            <person name="Hiltunen Thoren M."/>
            <person name="Johannesson H."/>
        </authorList>
    </citation>
    <scope>NUCLEOTIDE SEQUENCE</scope>
    <source>
        <strain evidence="2">CBS 757.83</strain>
    </source>
</reference>
<dbReference type="EMBL" id="MU863649">
    <property type="protein sequence ID" value="KAK4099473.1"/>
    <property type="molecule type" value="Genomic_DNA"/>
</dbReference>
<gene>
    <name evidence="2" type="ORF">N658DRAFT_165252</name>
</gene>
<feature type="compositionally biased region" description="Polar residues" evidence="1">
    <location>
        <begin position="16"/>
        <end position="28"/>
    </location>
</feature>
<keyword evidence="3" id="KW-1185">Reference proteome</keyword>
<feature type="region of interest" description="Disordered" evidence="1">
    <location>
        <begin position="1"/>
        <end position="40"/>
    </location>
</feature>
<protein>
    <submittedName>
        <fullName evidence="2">Uncharacterized protein</fullName>
    </submittedName>
</protein>